<dbReference type="Pfam" id="PF07729">
    <property type="entry name" value="FCD"/>
    <property type="match status" value="1"/>
</dbReference>
<keyword evidence="2" id="KW-0238">DNA-binding</keyword>
<dbReference type="GO" id="GO:0003700">
    <property type="term" value="F:DNA-binding transcription factor activity"/>
    <property type="evidence" value="ECO:0007669"/>
    <property type="project" value="InterPro"/>
</dbReference>
<proteinExistence type="predicted"/>
<dbReference type="Gene3D" id="1.20.120.530">
    <property type="entry name" value="GntR ligand-binding domain-like"/>
    <property type="match status" value="1"/>
</dbReference>
<dbReference type="AlphaFoldDB" id="A0A8J3VT66"/>
<feature type="domain" description="HTH gntR-type" evidence="4">
    <location>
        <begin position="21"/>
        <end position="88"/>
    </location>
</feature>
<name>A0A8J3VT66_9ACTN</name>
<dbReference type="GO" id="GO:0003677">
    <property type="term" value="F:DNA binding"/>
    <property type="evidence" value="ECO:0007669"/>
    <property type="project" value="UniProtKB-KW"/>
</dbReference>
<organism evidence="5 6">
    <name type="scientific">Rugosimonospora africana</name>
    <dbReference type="NCBI Taxonomy" id="556532"/>
    <lineage>
        <taxon>Bacteria</taxon>
        <taxon>Bacillati</taxon>
        <taxon>Actinomycetota</taxon>
        <taxon>Actinomycetes</taxon>
        <taxon>Micromonosporales</taxon>
        <taxon>Micromonosporaceae</taxon>
        <taxon>Rugosimonospora</taxon>
    </lineage>
</organism>
<evidence type="ECO:0000259" key="4">
    <source>
        <dbReference type="PROSITE" id="PS50949"/>
    </source>
</evidence>
<dbReference type="PANTHER" id="PTHR43537">
    <property type="entry name" value="TRANSCRIPTIONAL REGULATOR, GNTR FAMILY"/>
    <property type="match status" value="1"/>
</dbReference>
<dbReference type="SMART" id="SM00895">
    <property type="entry name" value="FCD"/>
    <property type="match status" value="1"/>
</dbReference>
<dbReference type="InterPro" id="IPR008920">
    <property type="entry name" value="TF_FadR/GntR_C"/>
</dbReference>
<dbReference type="CDD" id="cd07377">
    <property type="entry name" value="WHTH_GntR"/>
    <property type="match status" value="1"/>
</dbReference>
<dbReference type="SUPFAM" id="SSF48008">
    <property type="entry name" value="GntR ligand-binding domain-like"/>
    <property type="match status" value="1"/>
</dbReference>
<dbReference type="Gene3D" id="1.10.10.10">
    <property type="entry name" value="Winged helix-like DNA-binding domain superfamily/Winged helix DNA-binding domain"/>
    <property type="match status" value="1"/>
</dbReference>
<gene>
    <name evidence="5" type="ORF">Raf01_59410</name>
</gene>
<sequence>MTINSAQFSTYGSREQSFAAMTKADLAYSRIRQQILTGELAPDADLDQEGLAADLGLSTTPVREALRRLESEGLVLIRAHRVATVAPLSYETMLNVYEMRLLLDPAAVSAAANRITVEESKQLRAMAADHPRSQDPIVHLNWNRHLHRAVYAACGNPILIGTLDSLWDMSDRYRMIMVKDQEASKSVRQDHFAIVSAVADKLADRAARLMYEHVAESHARLRSVFE</sequence>
<keyword evidence="6" id="KW-1185">Reference proteome</keyword>
<evidence type="ECO:0000256" key="2">
    <source>
        <dbReference type="ARBA" id="ARBA00023125"/>
    </source>
</evidence>
<dbReference type="PROSITE" id="PS50949">
    <property type="entry name" value="HTH_GNTR"/>
    <property type="match status" value="1"/>
</dbReference>
<reference evidence="5" key="1">
    <citation type="submission" date="2021-01" db="EMBL/GenBank/DDBJ databases">
        <title>Whole genome shotgun sequence of Rugosimonospora africana NBRC 104875.</title>
        <authorList>
            <person name="Komaki H."/>
            <person name="Tamura T."/>
        </authorList>
    </citation>
    <scope>NUCLEOTIDE SEQUENCE</scope>
    <source>
        <strain evidence="5">NBRC 104875</strain>
    </source>
</reference>
<evidence type="ECO:0000256" key="3">
    <source>
        <dbReference type="ARBA" id="ARBA00023163"/>
    </source>
</evidence>
<dbReference type="EMBL" id="BONZ01000057">
    <property type="protein sequence ID" value="GIH17769.1"/>
    <property type="molecule type" value="Genomic_DNA"/>
</dbReference>
<dbReference type="InterPro" id="IPR000524">
    <property type="entry name" value="Tscrpt_reg_HTH_GntR"/>
</dbReference>
<dbReference type="SUPFAM" id="SSF46785">
    <property type="entry name" value="Winged helix' DNA-binding domain"/>
    <property type="match status" value="1"/>
</dbReference>
<dbReference type="PANTHER" id="PTHR43537:SF24">
    <property type="entry name" value="GLUCONATE OPERON TRANSCRIPTIONAL REPRESSOR"/>
    <property type="match status" value="1"/>
</dbReference>
<evidence type="ECO:0000313" key="6">
    <source>
        <dbReference type="Proteomes" id="UP000642748"/>
    </source>
</evidence>
<evidence type="ECO:0000256" key="1">
    <source>
        <dbReference type="ARBA" id="ARBA00023015"/>
    </source>
</evidence>
<dbReference type="Pfam" id="PF00392">
    <property type="entry name" value="GntR"/>
    <property type="match status" value="1"/>
</dbReference>
<accession>A0A8J3VT66</accession>
<keyword evidence="1" id="KW-0805">Transcription regulation</keyword>
<dbReference type="InterPro" id="IPR036388">
    <property type="entry name" value="WH-like_DNA-bd_sf"/>
</dbReference>
<keyword evidence="3" id="KW-0804">Transcription</keyword>
<dbReference type="Proteomes" id="UP000642748">
    <property type="component" value="Unassembled WGS sequence"/>
</dbReference>
<dbReference type="SMART" id="SM00345">
    <property type="entry name" value="HTH_GNTR"/>
    <property type="match status" value="1"/>
</dbReference>
<protein>
    <submittedName>
        <fullName evidence="5">GntR family transcriptional regulator</fullName>
    </submittedName>
</protein>
<dbReference type="InterPro" id="IPR011711">
    <property type="entry name" value="GntR_C"/>
</dbReference>
<dbReference type="InterPro" id="IPR036390">
    <property type="entry name" value="WH_DNA-bd_sf"/>
</dbReference>
<evidence type="ECO:0000313" key="5">
    <source>
        <dbReference type="EMBL" id="GIH17769.1"/>
    </source>
</evidence>
<comment type="caution">
    <text evidence="5">The sequence shown here is derived from an EMBL/GenBank/DDBJ whole genome shotgun (WGS) entry which is preliminary data.</text>
</comment>